<feature type="compositionally biased region" description="Low complexity" evidence="1">
    <location>
        <begin position="463"/>
        <end position="475"/>
    </location>
</feature>
<keyword evidence="4" id="KW-1185">Reference proteome</keyword>
<accession>A0A8H4QRE0</accession>
<feature type="compositionally biased region" description="Basic and acidic residues" evidence="1">
    <location>
        <begin position="635"/>
        <end position="654"/>
    </location>
</feature>
<dbReference type="Gene3D" id="2.60.40.640">
    <property type="match status" value="1"/>
</dbReference>
<dbReference type="InterPro" id="IPR014756">
    <property type="entry name" value="Ig_E-set"/>
</dbReference>
<dbReference type="GO" id="GO:0000935">
    <property type="term" value="C:division septum"/>
    <property type="evidence" value="ECO:0007669"/>
    <property type="project" value="TreeGrafter"/>
</dbReference>
<feature type="domain" description="Arrestin C-terminal-like" evidence="2">
    <location>
        <begin position="173"/>
        <end position="312"/>
    </location>
</feature>
<dbReference type="GO" id="GO:0000917">
    <property type="term" value="P:division septum assembly"/>
    <property type="evidence" value="ECO:0007669"/>
    <property type="project" value="TreeGrafter"/>
</dbReference>
<comment type="caution">
    <text evidence="3">The sequence shown here is derived from an EMBL/GenBank/DDBJ whole genome shotgun (WGS) entry which is preliminary data.</text>
</comment>
<proteinExistence type="predicted"/>
<dbReference type="InterPro" id="IPR014752">
    <property type="entry name" value="Arrestin-like_C"/>
</dbReference>
<feature type="region of interest" description="Disordered" evidence="1">
    <location>
        <begin position="497"/>
        <end position="962"/>
    </location>
</feature>
<dbReference type="PRINTS" id="PR01217">
    <property type="entry name" value="PRICHEXTENSN"/>
</dbReference>
<organism evidence="3 4">
    <name type="scientific">Agrocybe pediades</name>
    <dbReference type="NCBI Taxonomy" id="84607"/>
    <lineage>
        <taxon>Eukaryota</taxon>
        <taxon>Fungi</taxon>
        <taxon>Dikarya</taxon>
        <taxon>Basidiomycota</taxon>
        <taxon>Agaricomycotina</taxon>
        <taxon>Agaricomycetes</taxon>
        <taxon>Agaricomycetidae</taxon>
        <taxon>Agaricales</taxon>
        <taxon>Agaricineae</taxon>
        <taxon>Strophariaceae</taxon>
        <taxon>Agrocybe</taxon>
    </lineage>
</organism>
<name>A0A8H4QRE0_9AGAR</name>
<dbReference type="Proteomes" id="UP000521872">
    <property type="component" value="Unassembled WGS sequence"/>
</dbReference>
<feature type="compositionally biased region" description="Basic and acidic residues" evidence="1">
    <location>
        <begin position="711"/>
        <end position="722"/>
    </location>
</feature>
<feature type="compositionally biased region" description="Pro residues" evidence="1">
    <location>
        <begin position="503"/>
        <end position="518"/>
    </location>
</feature>
<evidence type="ECO:0000313" key="3">
    <source>
        <dbReference type="EMBL" id="KAF4615007.1"/>
    </source>
</evidence>
<feature type="compositionally biased region" description="Pro residues" evidence="1">
    <location>
        <begin position="683"/>
        <end position="696"/>
    </location>
</feature>
<evidence type="ECO:0000256" key="1">
    <source>
        <dbReference type="SAM" id="MobiDB-lite"/>
    </source>
</evidence>
<feature type="compositionally biased region" description="Basic and acidic residues" evidence="1">
    <location>
        <begin position="770"/>
        <end position="786"/>
    </location>
</feature>
<evidence type="ECO:0000259" key="2">
    <source>
        <dbReference type="SMART" id="SM01017"/>
    </source>
</evidence>
<dbReference type="SUPFAM" id="SSF81296">
    <property type="entry name" value="E set domains"/>
    <property type="match status" value="1"/>
</dbReference>
<feature type="compositionally biased region" description="Low complexity" evidence="1">
    <location>
        <begin position="603"/>
        <end position="619"/>
    </location>
</feature>
<dbReference type="PANTHER" id="PTHR36419:SF1">
    <property type="entry name" value="RHO1 GEF LOCALIZING PROTEIN 1"/>
    <property type="match status" value="1"/>
</dbReference>
<protein>
    <recommendedName>
        <fullName evidence="2">Arrestin C-terminal-like domain-containing protein</fullName>
    </recommendedName>
</protein>
<feature type="region of interest" description="Disordered" evidence="1">
    <location>
        <begin position="397"/>
        <end position="477"/>
    </location>
</feature>
<dbReference type="InterPro" id="IPR011022">
    <property type="entry name" value="Arrestin_C-like"/>
</dbReference>
<dbReference type="SMART" id="SM01017">
    <property type="entry name" value="Arrestin_C"/>
    <property type="match status" value="1"/>
</dbReference>
<feature type="compositionally biased region" description="Basic and acidic residues" evidence="1">
    <location>
        <begin position="842"/>
        <end position="859"/>
    </location>
</feature>
<dbReference type="AlphaFoldDB" id="A0A8H4QRE0"/>
<dbReference type="InterPro" id="IPR053060">
    <property type="entry name" value="Cytokinesis_Signaling_Reg"/>
</dbReference>
<dbReference type="EMBL" id="JAACJL010000044">
    <property type="protein sequence ID" value="KAF4615007.1"/>
    <property type="molecule type" value="Genomic_DNA"/>
</dbReference>
<dbReference type="PANTHER" id="PTHR36419">
    <property type="entry name" value="ARRESTIN FAMILY PROTEIN 1"/>
    <property type="match status" value="1"/>
</dbReference>
<feature type="compositionally biased region" description="Low complexity" evidence="1">
    <location>
        <begin position="787"/>
        <end position="802"/>
    </location>
</feature>
<evidence type="ECO:0000313" key="4">
    <source>
        <dbReference type="Proteomes" id="UP000521872"/>
    </source>
</evidence>
<feature type="compositionally biased region" description="Pro residues" evidence="1">
    <location>
        <begin position="877"/>
        <end position="887"/>
    </location>
</feature>
<dbReference type="Pfam" id="PF02752">
    <property type="entry name" value="Arrestin_C"/>
    <property type="match status" value="1"/>
</dbReference>
<sequence length="962" mass="100837">MSAVKLNLQPPPNVDFVIGYPGVPPGPDRPQATVKGAIEVRVPPQGVKAKWVQIELRKVETLPGGGPANTFYDSVGISPVILWSSSDEYTVLRSQDFPFFIRIPESTPPTLTLDNRAGIGYELVASVCTKGKKGFLRRAKAVVVSTTAPIIIDKHDLHSTWPVYCQNETRSITEDGVSLIVERNRQCYGPGDRVSVTATVKSDNMHTVVLRGFEIFVQETIEYKGLHTAAKKSSSEVKVSDIAKDKLSANTTLYGGSAHTAEVSCMISPNQTTTTVSFGRHIDITYILRIKALLGSGTPVIMDLPVVISNWQRQVSFEAINRIGPAPALSLLPPPGTSAITRVDPIRPTGAAAPATLPIGRTSVEAYNHGRNNSGGGGGGGAFNTIPGSAALNGSFPADEFGASSRPTTGNAAAAATSSIPTISTGTTAANRFQPKNVQSQEDLYESSRQRGAQGAGSGSGSGSASAAATSASAQKWETAEEEKLRLFEDARKKVLKVQGPAAAPPPATLRSSPPPQNTSPGRGAAAPSSPGLAKNDWPSPEEEKRRFQQALEAVQRTQGGAQQAAPLSHTRDTSDPPKPMSSSGSGSGQKSNAARLYEEAIKAQQSKASASSGSNAHALPPPKPQASSNAHLTAEQEKEMLRRRYEEAKRAVERTQNGGAAPEVSSPPPANSAPIAYDSLYPAPPPPADSPPPFNPATAASGPSNIMAHLSEKERLRRKYEEEDAAAARKNATPPPPAAYTSPPPPPAATPVAPPAGPGPLPNQYANALEEKEALRRKFEARDAARAAPTTPQAPARANTANVTPSKQETPTPPARSPSANVPGSRPAPTPPANGRVLTALEEKALLKAKYEARDSGARKKPNGNHPPSNGVTPVATPPPLAPRPPADYIKATQEEDARLSRLNGVTPNLDLEYSSSSSSSAAQPPSGAMALDIKPFTPFQAGFDSSSTAPPLPLSRPHGD</sequence>
<feature type="compositionally biased region" description="Pro residues" evidence="1">
    <location>
        <begin position="734"/>
        <end position="762"/>
    </location>
</feature>
<reference evidence="3 4" key="1">
    <citation type="submission" date="2019-12" db="EMBL/GenBank/DDBJ databases">
        <authorList>
            <person name="Floudas D."/>
            <person name="Bentzer J."/>
            <person name="Ahren D."/>
            <person name="Johansson T."/>
            <person name="Persson P."/>
            <person name="Tunlid A."/>
        </authorList>
    </citation>
    <scope>NUCLEOTIDE SEQUENCE [LARGE SCALE GENOMIC DNA]</scope>
    <source>
        <strain evidence="3 4">CBS 102.39</strain>
    </source>
</reference>
<feature type="compositionally biased region" description="Low complexity" evidence="1">
    <location>
        <begin position="407"/>
        <end position="430"/>
    </location>
</feature>
<gene>
    <name evidence="3" type="ORF">D9613_002469</name>
</gene>